<organism evidence="3 4">
    <name type="scientific">Mycena maculata</name>
    <dbReference type="NCBI Taxonomy" id="230809"/>
    <lineage>
        <taxon>Eukaryota</taxon>
        <taxon>Fungi</taxon>
        <taxon>Dikarya</taxon>
        <taxon>Basidiomycota</taxon>
        <taxon>Agaricomycotina</taxon>
        <taxon>Agaricomycetes</taxon>
        <taxon>Agaricomycetidae</taxon>
        <taxon>Agaricales</taxon>
        <taxon>Marasmiineae</taxon>
        <taxon>Mycenaceae</taxon>
        <taxon>Mycena</taxon>
    </lineage>
</organism>
<evidence type="ECO:0000256" key="1">
    <source>
        <dbReference type="ARBA" id="ARBA00006484"/>
    </source>
</evidence>
<dbReference type="InterPro" id="IPR036291">
    <property type="entry name" value="NAD(P)-bd_dom_sf"/>
</dbReference>
<keyword evidence="4" id="KW-1185">Reference proteome</keyword>
<evidence type="ECO:0000313" key="4">
    <source>
        <dbReference type="Proteomes" id="UP001215280"/>
    </source>
</evidence>
<reference evidence="3" key="1">
    <citation type="submission" date="2023-03" db="EMBL/GenBank/DDBJ databases">
        <title>Massive genome expansion in bonnet fungi (Mycena s.s.) driven by repeated elements and novel gene families across ecological guilds.</title>
        <authorList>
            <consortium name="Lawrence Berkeley National Laboratory"/>
            <person name="Harder C.B."/>
            <person name="Miyauchi S."/>
            <person name="Viragh M."/>
            <person name="Kuo A."/>
            <person name="Thoen E."/>
            <person name="Andreopoulos B."/>
            <person name="Lu D."/>
            <person name="Skrede I."/>
            <person name="Drula E."/>
            <person name="Henrissat B."/>
            <person name="Morin E."/>
            <person name="Kohler A."/>
            <person name="Barry K."/>
            <person name="LaButti K."/>
            <person name="Morin E."/>
            <person name="Salamov A."/>
            <person name="Lipzen A."/>
            <person name="Mereny Z."/>
            <person name="Hegedus B."/>
            <person name="Baldrian P."/>
            <person name="Stursova M."/>
            <person name="Weitz H."/>
            <person name="Taylor A."/>
            <person name="Grigoriev I.V."/>
            <person name="Nagy L.G."/>
            <person name="Martin F."/>
            <person name="Kauserud H."/>
        </authorList>
    </citation>
    <scope>NUCLEOTIDE SEQUENCE</scope>
    <source>
        <strain evidence="3">CBHHK188m</strain>
    </source>
</reference>
<dbReference type="PRINTS" id="PR00080">
    <property type="entry name" value="SDRFAMILY"/>
</dbReference>
<dbReference type="PROSITE" id="PS51257">
    <property type="entry name" value="PROKAR_LIPOPROTEIN"/>
    <property type="match status" value="1"/>
</dbReference>
<keyword evidence="2" id="KW-0560">Oxidoreductase</keyword>
<sequence>MAEKTNTSAVFLITGCSTGLGKELAIAALSAGFRVIATTQRLETLSDLENRSATTLPLNVTTSVEDLASFAVNAIAVQIDFLINKAGFAQGGVIEGVSPEESMRQFNTNFFGLVNTTNTFLPHFRAWKAGTLVNISSQITSTAGIYCASKAAVDAVSDTWPHELAESGI</sequence>
<gene>
    <name evidence="3" type="ORF">DFH07DRAFT_732345</name>
</gene>
<protein>
    <submittedName>
        <fullName evidence="3">Uncharacterized protein</fullName>
    </submittedName>
</protein>
<dbReference type="InterPro" id="IPR051911">
    <property type="entry name" value="SDR_oxidoreductase"/>
</dbReference>
<dbReference type="Pfam" id="PF00106">
    <property type="entry name" value="adh_short"/>
    <property type="match status" value="1"/>
</dbReference>
<comment type="similarity">
    <text evidence="1">Belongs to the short-chain dehydrogenases/reductases (SDR) family.</text>
</comment>
<dbReference type="EMBL" id="JARJLG010000014">
    <property type="protein sequence ID" value="KAJ7775764.1"/>
    <property type="molecule type" value="Genomic_DNA"/>
</dbReference>
<dbReference type="PANTHER" id="PTHR43976">
    <property type="entry name" value="SHORT CHAIN DEHYDROGENASE"/>
    <property type="match status" value="1"/>
</dbReference>
<dbReference type="Proteomes" id="UP001215280">
    <property type="component" value="Unassembled WGS sequence"/>
</dbReference>
<evidence type="ECO:0000256" key="2">
    <source>
        <dbReference type="ARBA" id="ARBA00023002"/>
    </source>
</evidence>
<comment type="caution">
    <text evidence="3">The sequence shown here is derived from an EMBL/GenBank/DDBJ whole genome shotgun (WGS) entry which is preliminary data.</text>
</comment>
<dbReference type="InterPro" id="IPR002347">
    <property type="entry name" value="SDR_fam"/>
</dbReference>
<dbReference type="PANTHER" id="PTHR43976:SF16">
    <property type="entry name" value="SHORT-CHAIN DEHYDROGENASE_REDUCTASE FAMILY PROTEIN"/>
    <property type="match status" value="1"/>
</dbReference>
<dbReference type="PRINTS" id="PR00081">
    <property type="entry name" value="GDHRDH"/>
</dbReference>
<dbReference type="GO" id="GO:0016491">
    <property type="term" value="F:oxidoreductase activity"/>
    <property type="evidence" value="ECO:0007669"/>
    <property type="project" value="UniProtKB-KW"/>
</dbReference>
<name>A0AAD7NUN7_9AGAR</name>
<evidence type="ECO:0000313" key="3">
    <source>
        <dbReference type="EMBL" id="KAJ7775764.1"/>
    </source>
</evidence>
<dbReference type="SUPFAM" id="SSF51735">
    <property type="entry name" value="NAD(P)-binding Rossmann-fold domains"/>
    <property type="match status" value="1"/>
</dbReference>
<dbReference type="AlphaFoldDB" id="A0AAD7NUN7"/>
<proteinExistence type="inferred from homology"/>
<accession>A0AAD7NUN7</accession>
<dbReference type="Gene3D" id="3.40.50.720">
    <property type="entry name" value="NAD(P)-binding Rossmann-like Domain"/>
    <property type="match status" value="1"/>
</dbReference>